<dbReference type="AlphaFoldDB" id="A0A2D2ATF5"/>
<name>A0A2D2ATF5_9CAUL</name>
<dbReference type="RefSeq" id="WP_099620547.1">
    <property type="nucleotide sequence ID" value="NZ_CP024201.1"/>
</dbReference>
<evidence type="ECO:0000313" key="8">
    <source>
        <dbReference type="EMBL" id="ATQ41290.1"/>
    </source>
</evidence>
<evidence type="ECO:0008006" key="10">
    <source>
        <dbReference type="Google" id="ProtNLM"/>
    </source>
</evidence>
<protein>
    <recommendedName>
        <fullName evidence="10">Addiction module toxin, HicA family</fullName>
    </recommendedName>
</protein>
<evidence type="ECO:0000256" key="6">
    <source>
        <dbReference type="ARBA" id="ARBA00022884"/>
    </source>
</evidence>
<dbReference type="GO" id="GO:0016787">
    <property type="term" value="F:hydrolase activity"/>
    <property type="evidence" value="ECO:0007669"/>
    <property type="project" value="UniProtKB-KW"/>
</dbReference>
<dbReference type="Gene3D" id="3.30.920.30">
    <property type="entry name" value="Hypothetical protein"/>
    <property type="match status" value="1"/>
</dbReference>
<proteinExistence type="inferred from homology"/>
<gene>
    <name evidence="8" type="ORF">CSW64_02115</name>
</gene>
<dbReference type="EMBL" id="CP024201">
    <property type="protein sequence ID" value="ATQ41290.1"/>
    <property type="molecule type" value="Genomic_DNA"/>
</dbReference>
<evidence type="ECO:0000256" key="1">
    <source>
        <dbReference type="ARBA" id="ARBA00006620"/>
    </source>
</evidence>
<dbReference type="InterPro" id="IPR038570">
    <property type="entry name" value="HicA_sf"/>
</dbReference>
<dbReference type="KEGG" id="cmb:CSW64_02115"/>
<reference evidence="8 9" key="1">
    <citation type="submission" date="2017-10" db="EMBL/GenBank/DDBJ databases">
        <title>Genome sequence of Caulobacter mirabilis FWC38.</title>
        <authorList>
            <person name="Fiebig A."/>
            <person name="Crosson S."/>
        </authorList>
    </citation>
    <scope>NUCLEOTIDE SEQUENCE [LARGE SCALE GENOMIC DNA]</scope>
    <source>
        <strain evidence="8 9">FWC 38</strain>
    </source>
</reference>
<evidence type="ECO:0000256" key="7">
    <source>
        <dbReference type="ARBA" id="ARBA00023016"/>
    </source>
</evidence>
<organism evidence="8 9">
    <name type="scientific">Caulobacter mirabilis</name>
    <dbReference type="NCBI Taxonomy" id="69666"/>
    <lineage>
        <taxon>Bacteria</taxon>
        <taxon>Pseudomonadati</taxon>
        <taxon>Pseudomonadota</taxon>
        <taxon>Alphaproteobacteria</taxon>
        <taxon>Caulobacterales</taxon>
        <taxon>Caulobacteraceae</taxon>
        <taxon>Caulobacter</taxon>
    </lineage>
</organism>
<dbReference type="OrthoDB" id="9811409at2"/>
<evidence type="ECO:0000256" key="3">
    <source>
        <dbReference type="ARBA" id="ARBA00022722"/>
    </source>
</evidence>
<dbReference type="GO" id="GO:0004519">
    <property type="term" value="F:endonuclease activity"/>
    <property type="evidence" value="ECO:0007669"/>
    <property type="project" value="UniProtKB-KW"/>
</dbReference>
<dbReference type="GO" id="GO:0003729">
    <property type="term" value="F:mRNA binding"/>
    <property type="evidence" value="ECO:0007669"/>
    <property type="project" value="InterPro"/>
</dbReference>
<sequence>MPHDFYPDLARLLAAAGWSRVPGGKGSHEKWRHDGSGRTLIVPRMKSRHTANGILKDAGLPKAF</sequence>
<keyword evidence="7" id="KW-0346">Stress response</keyword>
<evidence type="ECO:0000313" key="9">
    <source>
        <dbReference type="Proteomes" id="UP000228945"/>
    </source>
</evidence>
<keyword evidence="2" id="KW-1277">Toxin-antitoxin system</keyword>
<evidence type="ECO:0000256" key="4">
    <source>
        <dbReference type="ARBA" id="ARBA00022759"/>
    </source>
</evidence>
<accession>A0A2D2ATF5</accession>
<keyword evidence="3" id="KW-0540">Nuclease</keyword>
<keyword evidence="5" id="KW-0378">Hydrolase</keyword>
<dbReference type="InterPro" id="IPR012933">
    <property type="entry name" value="HicA_mRNA_interferase"/>
</dbReference>
<keyword evidence="4" id="KW-0255">Endonuclease</keyword>
<dbReference type="SUPFAM" id="SSF54786">
    <property type="entry name" value="YcfA/nrd intein domain"/>
    <property type="match status" value="1"/>
</dbReference>
<dbReference type="Proteomes" id="UP000228945">
    <property type="component" value="Chromosome"/>
</dbReference>
<dbReference type="Pfam" id="PF07927">
    <property type="entry name" value="HicA_toxin"/>
    <property type="match status" value="1"/>
</dbReference>
<evidence type="ECO:0000256" key="2">
    <source>
        <dbReference type="ARBA" id="ARBA00022649"/>
    </source>
</evidence>
<keyword evidence="6" id="KW-0694">RNA-binding</keyword>
<comment type="similarity">
    <text evidence="1">Belongs to the HicA mRNA interferase family.</text>
</comment>
<keyword evidence="9" id="KW-1185">Reference proteome</keyword>
<evidence type="ECO:0000256" key="5">
    <source>
        <dbReference type="ARBA" id="ARBA00022801"/>
    </source>
</evidence>